<evidence type="ECO:0000313" key="6">
    <source>
        <dbReference type="EMBL" id="EEO29927.1"/>
    </source>
</evidence>
<comment type="cofactor">
    <cofactor evidence="1">
        <name>FAD</name>
        <dbReference type="ChEBI" id="CHEBI:57692"/>
    </cofactor>
</comment>
<feature type="domain" description="FAD-binding PCMH-type" evidence="5">
    <location>
        <begin position="37"/>
        <end position="218"/>
    </location>
</feature>
<dbReference type="GO" id="GO:0071949">
    <property type="term" value="F:FAD binding"/>
    <property type="evidence" value="ECO:0007669"/>
    <property type="project" value="InterPro"/>
</dbReference>
<evidence type="ECO:0000313" key="7">
    <source>
        <dbReference type="Proteomes" id="UP000005089"/>
    </source>
</evidence>
<evidence type="ECO:0000256" key="3">
    <source>
        <dbReference type="ARBA" id="ARBA00022630"/>
    </source>
</evidence>
<dbReference type="Proteomes" id="UP000005089">
    <property type="component" value="Unassembled WGS sequence"/>
</dbReference>
<dbReference type="InterPro" id="IPR016171">
    <property type="entry name" value="Vanillyl_alc_oxidase_C-sub2"/>
</dbReference>
<dbReference type="eggNOG" id="COG0277">
    <property type="taxonomic scope" value="Bacteria"/>
</dbReference>
<reference evidence="6 7" key="1">
    <citation type="submission" date="2009-02" db="EMBL/GenBank/DDBJ databases">
        <title>The Genome Sequence of Oxalobacter formigenes OXCC13.</title>
        <authorList>
            <consortium name="The Broad Institute Genome Sequencing Platform"/>
            <person name="Ward D."/>
            <person name="Young S.K."/>
            <person name="Kodira C.D."/>
            <person name="Zeng Q."/>
            <person name="Koehrsen M."/>
            <person name="Alvarado L."/>
            <person name="Berlin A."/>
            <person name="Borenstein D."/>
            <person name="Chen Z."/>
            <person name="Engels R."/>
            <person name="Freedman E."/>
            <person name="Gellesch M."/>
            <person name="Goldberg J."/>
            <person name="Griggs A."/>
            <person name="Gujja S."/>
            <person name="Heiman D."/>
            <person name="Hepburn T."/>
            <person name="Howarth C."/>
            <person name="Jen D."/>
            <person name="Larson L."/>
            <person name="Lewis B."/>
            <person name="Mehta T."/>
            <person name="Park D."/>
            <person name="Pearson M."/>
            <person name="Roberts A."/>
            <person name="Saif S."/>
            <person name="Shea T."/>
            <person name="Shenoy N."/>
            <person name="Sisk P."/>
            <person name="Stolte C."/>
            <person name="Sykes S."/>
            <person name="Walk T."/>
            <person name="White J."/>
            <person name="Yandava C."/>
            <person name="Allison M.J."/>
            <person name="Lander E."/>
            <person name="Nusbaum C."/>
            <person name="Galagan J."/>
            <person name="Birren B."/>
        </authorList>
    </citation>
    <scope>NUCLEOTIDE SEQUENCE [LARGE SCALE GENOMIC DNA]</scope>
    <source>
        <strain evidence="6 7">OXCC13</strain>
    </source>
</reference>
<dbReference type="InterPro" id="IPR016164">
    <property type="entry name" value="FAD-linked_Oxase-like_C"/>
</dbReference>
<dbReference type="Gene3D" id="1.10.45.10">
    <property type="entry name" value="Vanillyl-alcohol Oxidase, Chain A, domain 4"/>
    <property type="match status" value="1"/>
</dbReference>
<dbReference type="InterPro" id="IPR016166">
    <property type="entry name" value="FAD-bd_PCMH"/>
</dbReference>
<dbReference type="HOGENOM" id="CLU_017779_4_1_4"/>
<evidence type="ECO:0000256" key="2">
    <source>
        <dbReference type="ARBA" id="ARBA00008000"/>
    </source>
</evidence>
<gene>
    <name evidence="6" type="ORF">OFBG_00955</name>
</gene>
<evidence type="ECO:0000256" key="1">
    <source>
        <dbReference type="ARBA" id="ARBA00001974"/>
    </source>
</evidence>
<dbReference type="InterPro" id="IPR016167">
    <property type="entry name" value="FAD-bd_PCMH_sub1"/>
</dbReference>
<organism evidence="6 7">
    <name type="scientific">Oxalobacter formigenes OXCC13</name>
    <dbReference type="NCBI Taxonomy" id="556269"/>
    <lineage>
        <taxon>Bacteria</taxon>
        <taxon>Pseudomonadati</taxon>
        <taxon>Pseudomonadota</taxon>
        <taxon>Betaproteobacteria</taxon>
        <taxon>Burkholderiales</taxon>
        <taxon>Oxalobacteraceae</taxon>
        <taxon>Oxalobacter</taxon>
    </lineage>
</organism>
<accession>C3X9Q1</accession>
<dbReference type="PANTHER" id="PTHR43716:SF2">
    <property type="entry name" value="BLL6224 PROTEIN"/>
    <property type="match status" value="1"/>
</dbReference>
<dbReference type="Gene3D" id="3.30.70.2740">
    <property type="match status" value="1"/>
</dbReference>
<dbReference type="AlphaFoldDB" id="C3X9Q1"/>
<comment type="similarity">
    <text evidence="2">Belongs to the FAD-binding oxidoreductase/transferase type 4 family.</text>
</comment>
<dbReference type="SUPFAM" id="SSF56176">
    <property type="entry name" value="FAD-binding/transporter-associated domain-like"/>
    <property type="match status" value="1"/>
</dbReference>
<dbReference type="RefSeq" id="WP_005880736.1">
    <property type="nucleotide sequence ID" value="NZ_CP019430.1"/>
</dbReference>
<dbReference type="PROSITE" id="PS51387">
    <property type="entry name" value="FAD_PCMH"/>
    <property type="match status" value="1"/>
</dbReference>
<dbReference type="Gene3D" id="3.30.465.10">
    <property type="match status" value="1"/>
</dbReference>
<dbReference type="Gene3D" id="3.30.43.10">
    <property type="entry name" value="Uridine Diphospho-n-acetylenolpyruvylglucosamine Reductase, domain 2"/>
    <property type="match status" value="1"/>
</dbReference>
<dbReference type="InterPro" id="IPR016169">
    <property type="entry name" value="FAD-bd_PCMH_sub2"/>
</dbReference>
<keyword evidence="7" id="KW-1185">Reference proteome</keyword>
<dbReference type="SUPFAM" id="SSF55103">
    <property type="entry name" value="FAD-linked oxidases, C-terminal domain"/>
    <property type="match status" value="1"/>
</dbReference>
<dbReference type="OrthoDB" id="8522822at2"/>
<dbReference type="Gene3D" id="3.30.70.2190">
    <property type="match status" value="1"/>
</dbReference>
<dbReference type="InterPro" id="IPR004113">
    <property type="entry name" value="FAD-bd_oxidored_4_C"/>
</dbReference>
<dbReference type="Pfam" id="PF01565">
    <property type="entry name" value="FAD_binding_4"/>
    <property type="match status" value="1"/>
</dbReference>
<evidence type="ECO:0000256" key="4">
    <source>
        <dbReference type="ARBA" id="ARBA00022827"/>
    </source>
</evidence>
<dbReference type="InterPro" id="IPR051264">
    <property type="entry name" value="FAD-oxidored/transferase_4"/>
</dbReference>
<dbReference type="EMBL" id="GG658170">
    <property type="protein sequence ID" value="EEO29927.1"/>
    <property type="molecule type" value="Genomic_DNA"/>
</dbReference>
<dbReference type="InterPro" id="IPR036318">
    <property type="entry name" value="FAD-bd_PCMH-like_sf"/>
</dbReference>
<dbReference type="FunFam" id="1.10.45.10:FF:000001">
    <property type="entry name" value="D-lactate dehydrogenase mitochondrial"/>
    <property type="match status" value="1"/>
</dbReference>
<proteinExistence type="inferred from homology"/>
<evidence type="ECO:0000259" key="5">
    <source>
        <dbReference type="PROSITE" id="PS51387"/>
    </source>
</evidence>
<dbReference type="PANTHER" id="PTHR43716">
    <property type="entry name" value="D-2-HYDROXYGLUTARATE DEHYDROGENASE, MITOCHONDRIAL"/>
    <property type="match status" value="1"/>
</dbReference>
<dbReference type="STRING" id="847.BRW83_1194"/>
<protein>
    <submittedName>
        <fullName evidence="6">FAD linked oxidase, C-terminal domain protein</fullName>
    </submittedName>
</protein>
<dbReference type="Pfam" id="PF02913">
    <property type="entry name" value="FAD-oxidase_C"/>
    <property type="match status" value="1"/>
</dbReference>
<sequence>MTQPTFIELCKKLIGSDHVITDPAKMLPFVTDYRKRFTGKALAAVFPGHTRQVADVVKLCKLHKVPIVPQSGNTGLVLGSVPDESGKAIVLSLKRMNRIREIDANNNTMTVEAGCILDHVHTAAGQANLMFPLTLASSGSCMIGGNLGANAGGTSVLRYGTARDLCLGLEVVTADGDVWNGLYKLRKNNTGYDLRDLFIGSEGTLGIITAAVLKLFPRPKAQQTAFAAVKSPEDALKLLSLAQRFCGDSLTAFELISRYSLELVTRHFPEILSPLPFTYPWYVLLELSDAESDEHAARQFEKLLEHAIEEGVISDAAIAQTLGQSRTMWQLRENISAAQSKEGKNIKHDIAVPTSLFGEFIETADRLLEQYFPGCRMVTFGHLGDGSLHYNVAAPKGVSDESFLTHQAEINRIVYDCVNQFKGVISAEHGLGALKHVENASYKSGSENRLMKTLKKALDPDNLMNPGKVLP</sequence>
<keyword evidence="4" id="KW-0274">FAD</keyword>
<name>C3X9Q1_OXAFO</name>
<keyword evidence="3" id="KW-0285">Flavoprotein</keyword>
<dbReference type="GO" id="GO:0022904">
    <property type="term" value="P:respiratory electron transport chain"/>
    <property type="evidence" value="ECO:0007669"/>
    <property type="project" value="TreeGrafter"/>
</dbReference>
<dbReference type="GO" id="GO:0003824">
    <property type="term" value="F:catalytic activity"/>
    <property type="evidence" value="ECO:0007669"/>
    <property type="project" value="InterPro"/>
</dbReference>
<dbReference type="GeneID" id="77135080"/>
<dbReference type="InterPro" id="IPR006094">
    <property type="entry name" value="Oxid_FAD_bind_N"/>
</dbReference>